<feature type="domain" description="HIT-type" evidence="12">
    <location>
        <begin position="16"/>
        <end position="48"/>
    </location>
</feature>
<keyword evidence="8" id="KW-0862">Zinc</keyword>
<dbReference type="PROSITE" id="PS51083">
    <property type="entry name" value="ZF_HIT"/>
    <property type="match status" value="1"/>
</dbReference>
<dbReference type="InterPro" id="IPR051639">
    <property type="entry name" value="BCD1"/>
</dbReference>
<sequence>WKVLPKIRDIKEMSACVICSTVTSKYRCPNCFERYCSVACCKAHKESCNSNSKSDGSAQLLQAKEVKERDVIVENQLNKDDSDDKVSDELLQKLEYSEELKAALCNPHLRAMMENLVNTDKPEEALSRAMHEPIFTEFADICLQVVDRNNPSIEPNGETGNV</sequence>
<dbReference type="Gene3D" id="3.30.60.190">
    <property type="match status" value="1"/>
</dbReference>
<keyword evidence="4" id="KW-0963">Cytoplasm</keyword>
<dbReference type="GO" id="GO:0000492">
    <property type="term" value="P:box C/D snoRNP assembly"/>
    <property type="evidence" value="ECO:0007669"/>
    <property type="project" value="TreeGrafter"/>
</dbReference>
<protein>
    <recommendedName>
        <fullName evidence="3">Zinc finger HIT domain-containing protein 3</fullName>
    </recommendedName>
</protein>
<keyword evidence="6" id="KW-0479">Metal-binding</keyword>
<dbReference type="InterPro" id="IPR048371">
    <property type="entry name" value="ZNHIT3_C"/>
</dbReference>
<dbReference type="InterPro" id="IPR007529">
    <property type="entry name" value="Znf_HIT"/>
</dbReference>
<organism evidence="13">
    <name type="scientific">Arion vulgaris</name>
    <dbReference type="NCBI Taxonomy" id="1028688"/>
    <lineage>
        <taxon>Eukaryota</taxon>
        <taxon>Metazoa</taxon>
        <taxon>Spiralia</taxon>
        <taxon>Lophotrochozoa</taxon>
        <taxon>Mollusca</taxon>
        <taxon>Gastropoda</taxon>
        <taxon>Heterobranchia</taxon>
        <taxon>Euthyneura</taxon>
        <taxon>Panpulmonata</taxon>
        <taxon>Eupulmonata</taxon>
        <taxon>Stylommatophora</taxon>
        <taxon>Helicina</taxon>
        <taxon>Arionoidea</taxon>
        <taxon>Arionidae</taxon>
        <taxon>Arion</taxon>
    </lineage>
</organism>
<dbReference type="PANTHER" id="PTHR13483">
    <property type="entry name" value="BOX C_D SNORNA PROTEIN 1-RELATED"/>
    <property type="match status" value="1"/>
</dbReference>
<dbReference type="GO" id="GO:0000463">
    <property type="term" value="P:maturation of LSU-rRNA from tricistronic rRNA transcript (SSU-rRNA, 5.8S rRNA, LSU-rRNA)"/>
    <property type="evidence" value="ECO:0007669"/>
    <property type="project" value="TreeGrafter"/>
</dbReference>
<keyword evidence="9" id="KW-0539">Nucleus</keyword>
<dbReference type="SUPFAM" id="SSF144232">
    <property type="entry name" value="HIT/MYND zinc finger-like"/>
    <property type="match status" value="1"/>
</dbReference>
<dbReference type="EMBL" id="HACG01024727">
    <property type="protein sequence ID" value="CEK71592.1"/>
    <property type="molecule type" value="Transcribed_RNA"/>
</dbReference>
<proteinExistence type="predicted"/>
<reference evidence="13" key="1">
    <citation type="submission" date="2014-12" db="EMBL/GenBank/DDBJ databases">
        <title>Insight into the proteome of Arion vulgaris.</title>
        <authorList>
            <person name="Aradska J."/>
            <person name="Bulat T."/>
            <person name="Smidak R."/>
            <person name="Sarate P."/>
            <person name="Gangsoo J."/>
            <person name="Sialana F."/>
            <person name="Bilban M."/>
            <person name="Lubec G."/>
        </authorList>
    </citation>
    <scope>NUCLEOTIDE SEQUENCE</scope>
    <source>
        <tissue evidence="13">Skin</tissue>
    </source>
</reference>
<dbReference type="GO" id="GO:0008270">
    <property type="term" value="F:zinc ion binding"/>
    <property type="evidence" value="ECO:0007669"/>
    <property type="project" value="UniProtKB-UniRule"/>
</dbReference>
<evidence type="ECO:0000256" key="11">
    <source>
        <dbReference type="PROSITE-ProRule" id="PRU00453"/>
    </source>
</evidence>
<name>A0A0B6ZUS4_9EUPU</name>
<evidence type="ECO:0000256" key="6">
    <source>
        <dbReference type="ARBA" id="ARBA00022723"/>
    </source>
</evidence>
<evidence type="ECO:0000313" key="13">
    <source>
        <dbReference type="EMBL" id="CEK71591.1"/>
    </source>
</evidence>
<dbReference type="GO" id="GO:0048254">
    <property type="term" value="P:snoRNA localization"/>
    <property type="evidence" value="ECO:0007669"/>
    <property type="project" value="TreeGrafter"/>
</dbReference>
<comment type="subunit">
    <text evidence="10">Thyroid receptor interacting proteins (TRIPs) specifically interact with the ligand binding domain of the thyroid receptor (TR). Requires the presence of thyroid hormone for its interaction. Interacts with NUFIP1. Interacts (via HIT-type zinc finger) with the RUVBL1/RUVBL2 complex in the presence of ADP.</text>
</comment>
<accession>A0A0B6ZUS4</accession>
<evidence type="ECO:0000259" key="12">
    <source>
        <dbReference type="PROSITE" id="PS51083"/>
    </source>
</evidence>
<dbReference type="CDD" id="cd23024">
    <property type="entry name" value="zf-HIT_ZNHIT2-3"/>
    <property type="match status" value="1"/>
</dbReference>
<feature type="non-terminal residue" evidence="13">
    <location>
        <position position="1"/>
    </location>
</feature>
<dbReference type="GO" id="GO:0005634">
    <property type="term" value="C:nucleus"/>
    <property type="evidence" value="ECO:0007669"/>
    <property type="project" value="UniProtKB-SubCell"/>
</dbReference>
<comment type="subcellular location">
    <subcellularLocation>
        <location evidence="2">Cytoplasm</location>
    </subcellularLocation>
    <subcellularLocation>
        <location evidence="1">Nucleus</location>
    </subcellularLocation>
</comment>
<evidence type="ECO:0000256" key="5">
    <source>
        <dbReference type="ARBA" id="ARBA00022553"/>
    </source>
</evidence>
<evidence type="ECO:0000256" key="4">
    <source>
        <dbReference type="ARBA" id="ARBA00022490"/>
    </source>
</evidence>
<evidence type="ECO:0000256" key="10">
    <source>
        <dbReference type="ARBA" id="ARBA00046946"/>
    </source>
</evidence>
<evidence type="ECO:0000256" key="7">
    <source>
        <dbReference type="ARBA" id="ARBA00022771"/>
    </source>
</evidence>
<evidence type="ECO:0000256" key="8">
    <source>
        <dbReference type="ARBA" id="ARBA00022833"/>
    </source>
</evidence>
<dbReference type="AlphaFoldDB" id="A0A0B6ZUS4"/>
<keyword evidence="7 11" id="KW-0863">Zinc-finger</keyword>
<evidence type="ECO:0000256" key="9">
    <source>
        <dbReference type="ARBA" id="ARBA00023242"/>
    </source>
</evidence>
<keyword evidence="5" id="KW-0597">Phosphoprotein</keyword>
<evidence type="ECO:0000313" key="14">
    <source>
        <dbReference type="EMBL" id="CEK71592.1"/>
    </source>
</evidence>
<dbReference type="GO" id="GO:0070761">
    <property type="term" value="C:pre-snoRNP complex"/>
    <property type="evidence" value="ECO:0007669"/>
    <property type="project" value="TreeGrafter"/>
</dbReference>
<dbReference type="Pfam" id="PF04438">
    <property type="entry name" value="zf-HIT"/>
    <property type="match status" value="1"/>
</dbReference>
<evidence type="ECO:0000256" key="1">
    <source>
        <dbReference type="ARBA" id="ARBA00004123"/>
    </source>
</evidence>
<dbReference type="Pfam" id="PF21373">
    <property type="entry name" value="ZNHIT3_C"/>
    <property type="match status" value="1"/>
</dbReference>
<dbReference type="EMBL" id="HACG01024726">
    <property type="protein sequence ID" value="CEK71591.1"/>
    <property type="molecule type" value="Transcribed_RNA"/>
</dbReference>
<dbReference type="GO" id="GO:0005737">
    <property type="term" value="C:cytoplasm"/>
    <property type="evidence" value="ECO:0007669"/>
    <property type="project" value="UniProtKB-SubCell"/>
</dbReference>
<evidence type="ECO:0000256" key="2">
    <source>
        <dbReference type="ARBA" id="ARBA00004496"/>
    </source>
</evidence>
<gene>
    <name evidence="13" type="primary">ORF79035</name>
    <name evidence="14" type="synonym">ORF79037</name>
</gene>
<evidence type="ECO:0000256" key="3">
    <source>
        <dbReference type="ARBA" id="ARBA00021568"/>
    </source>
</evidence>
<dbReference type="PANTHER" id="PTHR13483:SF11">
    <property type="entry name" value="ZINC FINGER HIT DOMAIN-CONTAINING PROTEIN 3"/>
    <property type="match status" value="1"/>
</dbReference>